<feature type="region of interest" description="Disordered" evidence="1">
    <location>
        <begin position="1"/>
        <end position="36"/>
    </location>
</feature>
<dbReference type="EMBL" id="BAUL01000071">
    <property type="protein sequence ID" value="GAD93908.1"/>
    <property type="molecule type" value="Genomic_DNA"/>
</dbReference>
<dbReference type="GO" id="GO:0008168">
    <property type="term" value="F:methyltransferase activity"/>
    <property type="evidence" value="ECO:0007669"/>
    <property type="project" value="UniProtKB-KW"/>
</dbReference>
<dbReference type="InterPro" id="IPR029063">
    <property type="entry name" value="SAM-dependent_MTases_sf"/>
</dbReference>
<proteinExistence type="predicted"/>
<dbReference type="HOGENOM" id="CLU_407667_0_0_1"/>
<keyword evidence="3" id="KW-1185">Reference proteome</keyword>
<keyword evidence="2" id="KW-0808">Transferase</keyword>
<dbReference type="Gene3D" id="3.40.50.150">
    <property type="entry name" value="Vaccinia Virus protein VP39"/>
    <property type="match status" value="1"/>
</dbReference>
<dbReference type="eggNOG" id="ENOG502QSKG">
    <property type="taxonomic scope" value="Eukaryota"/>
</dbReference>
<dbReference type="AlphaFoldDB" id="V5FPP3"/>
<dbReference type="InParanoid" id="V5FPP3"/>
<reference evidence="3" key="1">
    <citation type="journal article" date="2014" name="Genome Announc.">
        <title>Draft genome sequence of the formaldehyde-resistant fungus Byssochlamys spectabilis No. 5 (anamorph Paecilomyces variotii No. 5) (NBRC109023).</title>
        <authorList>
            <person name="Oka T."/>
            <person name="Ekino K."/>
            <person name="Fukuda K."/>
            <person name="Nomura Y."/>
        </authorList>
    </citation>
    <scope>NUCLEOTIDE SEQUENCE [LARGE SCALE GENOMIC DNA]</scope>
    <source>
        <strain evidence="3">No. 5 / NBRC 109023</strain>
    </source>
</reference>
<feature type="compositionally biased region" description="Basic and acidic residues" evidence="1">
    <location>
        <begin position="82"/>
        <end position="103"/>
    </location>
</feature>
<dbReference type="SUPFAM" id="SSF53335">
    <property type="entry name" value="S-adenosyl-L-methionine-dependent methyltransferases"/>
    <property type="match status" value="1"/>
</dbReference>
<protein>
    <submittedName>
        <fullName evidence="2">UMTA methyltransferase family protein</fullName>
    </submittedName>
</protein>
<evidence type="ECO:0000313" key="2">
    <source>
        <dbReference type="EMBL" id="GAD93908.1"/>
    </source>
</evidence>
<dbReference type="GO" id="GO:0032259">
    <property type="term" value="P:methylation"/>
    <property type="evidence" value="ECO:0007669"/>
    <property type="project" value="UniProtKB-KW"/>
</dbReference>
<evidence type="ECO:0000256" key="1">
    <source>
        <dbReference type="SAM" id="MobiDB-lite"/>
    </source>
</evidence>
<dbReference type="Proteomes" id="UP000018001">
    <property type="component" value="Unassembled WGS sequence"/>
</dbReference>
<comment type="caution">
    <text evidence="2">The sequence shown here is derived from an EMBL/GenBank/DDBJ whole genome shotgun (WGS) entry which is preliminary data.</text>
</comment>
<dbReference type="Pfam" id="PF13489">
    <property type="entry name" value="Methyltransf_23"/>
    <property type="match status" value="1"/>
</dbReference>
<feature type="region of interest" description="Disordered" evidence="1">
    <location>
        <begin position="349"/>
        <end position="375"/>
    </location>
</feature>
<accession>V5FPP3</accession>
<dbReference type="PANTHER" id="PTHR43591">
    <property type="entry name" value="METHYLTRANSFERASE"/>
    <property type="match status" value="1"/>
</dbReference>
<feature type="compositionally biased region" description="Acidic residues" evidence="1">
    <location>
        <begin position="366"/>
        <end position="375"/>
    </location>
</feature>
<organism evidence="2 3">
    <name type="scientific">Byssochlamys spectabilis (strain No. 5 / NBRC 109023)</name>
    <name type="common">Paecilomyces variotii</name>
    <dbReference type="NCBI Taxonomy" id="1356009"/>
    <lineage>
        <taxon>Eukaryota</taxon>
        <taxon>Fungi</taxon>
        <taxon>Dikarya</taxon>
        <taxon>Ascomycota</taxon>
        <taxon>Pezizomycotina</taxon>
        <taxon>Eurotiomycetes</taxon>
        <taxon>Eurotiomycetidae</taxon>
        <taxon>Eurotiales</taxon>
        <taxon>Thermoascaceae</taxon>
        <taxon>Paecilomyces</taxon>
    </lineage>
</organism>
<gene>
    <name evidence="2" type="ORF">PVAR5_2526</name>
</gene>
<sequence>MKGNGRNPSVREPVDQILAGGQIATPQLRRTRDGVKANADLGRQTTREPVTLVDLMLKKPLIWRRRMDSRQLAGPLGIGLDRSSRSSPRDIASRPSEMGEKPHQQNRSQRNAITVSYPKTEYRLSTEIQRWMHVNGSGSPTAPDREVIQFVDRWRWSNLKNHSSDPFHMQDSILIATGTSDTTHRLASSTTRRLKLCWVDTEPNFRLFQQRQVAERIESLLFDDSLFLTNCPCTAAEILADRLYRLPPQYYSVLTSLYIGKGHFVRVSVSTVEERFSIEDCVRQGTSQRHIYCVPTTQPILLPLAGFVEFLSVQELPGISEHSVASISPKLWTMPPQLPENPMDRAFSFAQDSQDSSGPPSYIEPSTEDSDEDNYWSDAQSDLTSLASEVTNYVYENGRRYHSYREGKYVLPNDEEEKDRLDLVHHVYHLAPLVSPQNILDLGTGTGIWALDMADLYPSATVIGNDLSPIQPAYIAPNAQFVIEDFEEDWEYQENKFDMVHGRTLAGSVKDWPELFAKAYKHLRPGGYLEMQEAPIWCWSDDGSLEPDSALVQFLSILEQESSKANRSLNIVDKLKPWMIDAGFRDVQVRVYKCPWGPWPKDPHLKEIGRYQYINAIESVDSYGLALMTRGVGYTEEQAKIFLAIVKNQLRTKSLHAYNLIYFVYGRKPTEDEL</sequence>
<dbReference type="CDD" id="cd02440">
    <property type="entry name" value="AdoMet_MTases"/>
    <property type="match status" value="1"/>
</dbReference>
<name>V5FPP3_BYSSN</name>
<feature type="compositionally biased region" description="Polar residues" evidence="1">
    <location>
        <begin position="350"/>
        <end position="359"/>
    </location>
</feature>
<dbReference type="PANTHER" id="PTHR43591:SF24">
    <property type="entry name" value="2-METHOXY-6-POLYPRENYL-1,4-BENZOQUINOL METHYLASE, MITOCHONDRIAL"/>
    <property type="match status" value="1"/>
</dbReference>
<feature type="region of interest" description="Disordered" evidence="1">
    <location>
        <begin position="74"/>
        <end position="112"/>
    </location>
</feature>
<keyword evidence="2" id="KW-0489">Methyltransferase</keyword>
<dbReference type="OrthoDB" id="2013972at2759"/>
<evidence type="ECO:0000313" key="3">
    <source>
        <dbReference type="Proteomes" id="UP000018001"/>
    </source>
</evidence>